<gene>
    <name evidence="1" type="ORF">JMJ77_001071</name>
</gene>
<organism evidence="1 2">
    <name type="scientific">Colletotrichum scovillei</name>
    <dbReference type="NCBI Taxonomy" id="1209932"/>
    <lineage>
        <taxon>Eukaryota</taxon>
        <taxon>Fungi</taxon>
        <taxon>Dikarya</taxon>
        <taxon>Ascomycota</taxon>
        <taxon>Pezizomycotina</taxon>
        <taxon>Sordariomycetes</taxon>
        <taxon>Hypocreomycetidae</taxon>
        <taxon>Glomerellales</taxon>
        <taxon>Glomerellaceae</taxon>
        <taxon>Colletotrichum</taxon>
        <taxon>Colletotrichum acutatum species complex</taxon>
    </lineage>
</organism>
<dbReference type="EMBL" id="JAESDN010000003">
    <property type="protein sequence ID" value="KAG7053995.1"/>
    <property type="molecule type" value="Genomic_DNA"/>
</dbReference>
<evidence type="ECO:0000313" key="2">
    <source>
        <dbReference type="Proteomes" id="UP000699042"/>
    </source>
</evidence>
<accession>A0A9P7UKK3</accession>
<keyword evidence="2" id="KW-1185">Reference proteome</keyword>
<proteinExistence type="predicted"/>
<comment type="caution">
    <text evidence="1">The sequence shown here is derived from an EMBL/GenBank/DDBJ whole genome shotgun (WGS) entry which is preliminary data.</text>
</comment>
<reference evidence="1" key="1">
    <citation type="submission" date="2021-05" db="EMBL/GenBank/DDBJ databases">
        <title>Comparative genomics of three Colletotrichum scovillei strains and genetic complementation revealed genes involved fungal growth and virulence on chili pepper.</title>
        <authorList>
            <person name="Hsieh D.-K."/>
            <person name="Chuang S.-C."/>
            <person name="Chen C.-Y."/>
            <person name="Chao Y.-T."/>
            <person name="Lu M.-Y.J."/>
            <person name="Lee M.-H."/>
            <person name="Shih M.-C."/>
        </authorList>
    </citation>
    <scope>NUCLEOTIDE SEQUENCE</scope>
    <source>
        <strain evidence="1">Coll-153</strain>
    </source>
</reference>
<protein>
    <submittedName>
        <fullName evidence="1">Uncharacterized protein</fullName>
    </submittedName>
</protein>
<sequence>MRKQLGWGNAQFLTNSSDLVPLFQIAFHER</sequence>
<name>A0A9P7UKK3_9PEZI</name>
<evidence type="ECO:0000313" key="1">
    <source>
        <dbReference type="EMBL" id="KAG7053995.1"/>
    </source>
</evidence>
<dbReference type="Proteomes" id="UP000699042">
    <property type="component" value="Unassembled WGS sequence"/>
</dbReference>
<dbReference type="AlphaFoldDB" id="A0A9P7UKK3"/>